<dbReference type="OrthoDB" id="9940733at2"/>
<keyword evidence="1" id="KW-0472">Membrane</keyword>
<proteinExistence type="predicted"/>
<keyword evidence="1" id="KW-0812">Transmembrane</keyword>
<reference evidence="2 3" key="1">
    <citation type="submission" date="2016-12" db="EMBL/GenBank/DDBJ databases">
        <title>The new phylogeny of genus Mycobacterium.</title>
        <authorList>
            <person name="Tortoli E."/>
            <person name="Trovato A."/>
            <person name="Cirillo D.M."/>
        </authorList>
    </citation>
    <scope>NUCLEOTIDE SEQUENCE [LARGE SCALE GENOMIC DNA]</scope>
    <source>
        <strain evidence="2 3">CCUG 66554</strain>
    </source>
</reference>
<dbReference type="EMBL" id="MVII01000055">
    <property type="protein sequence ID" value="ORB47783.1"/>
    <property type="molecule type" value="Genomic_DNA"/>
</dbReference>
<dbReference type="Proteomes" id="UP000192434">
    <property type="component" value="Unassembled WGS sequence"/>
</dbReference>
<feature type="transmembrane region" description="Helical" evidence="1">
    <location>
        <begin position="42"/>
        <end position="60"/>
    </location>
</feature>
<dbReference type="RefSeq" id="WP_083020075.1">
    <property type="nucleotide sequence ID" value="NZ_CP010271.1"/>
</dbReference>
<organism evidence="2 3">
    <name type="scientific">Mycobacteroides saopaulense</name>
    <dbReference type="NCBI Taxonomy" id="1578165"/>
    <lineage>
        <taxon>Bacteria</taxon>
        <taxon>Bacillati</taxon>
        <taxon>Actinomycetota</taxon>
        <taxon>Actinomycetes</taxon>
        <taxon>Mycobacteriales</taxon>
        <taxon>Mycobacteriaceae</taxon>
        <taxon>Mycobacteroides</taxon>
    </lineage>
</organism>
<accession>A0A1S4VNF0</accession>
<feature type="transmembrane region" description="Helical" evidence="1">
    <location>
        <begin position="18"/>
        <end position="36"/>
    </location>
</feature>
<keyword evidence="1" id="KW-1133">Transmembrane helix</keyword>
<dbReference type="KEGG" id="msao:MYCSP_13790"/>
<evidence type="ECO:0000313" key="3">
    <source>
        <dbReference type="Proteomes" id="UP000192434"/>
    </source>
</evidence>
<gene>
    <name evidence="2" type="ORF">BST43_25635</name>
</gene>
<dbReference type="AlphaFoldDB" id="A0A1S4VNF0"/>
<name>A0A1S4VNF0_9MYCO</name>
<sequence>MAGLARSGAGAVKKRWRVALDLSAGVFWLGAFVIAVVHGASWWQWIIAVIALIAGAMTMLTWRDLFHAQPPTQTGYPRSAVFWSVVGLYVFGVFFLALPSLLADPADAMNWVYLGFCLHGIQQYSCDADEWWRRRPSVRKSA</sequence>
<protein>
    <submittedName>
        <fullName evidence="2">Uncharacterized protein</fullName>
    </submittedName>
</protein>
<evidence type="ECO:0000313" key="2">
    <source>
        <dbReference type="EMBL" id="ORB47783.1"/>
    </source>
</evidence>
<evidence type="ECO:0000256" key="1">
    <source>
        <dbReference type="SAM" id="Phobius"/>
    </source>
</evidence>
<feature type="transmembrane region" description="Helical" evidence="1">
    <location>
        <begin position="81"/>
        <end position="102"/>
    </location>
</feature>
<comment type="caution">
    <text evidence="2">The sequence shown here is derived from an EMBL/GenBank/DDBJ whole genome shotgun (WGS) entry which is preliminary data.</text>
</comment>